<dbReference type="RefSeq" id="WP_106847305.1">
    <property type="nucleotide sequence ID" value="NZ_CP027792.1"/>
</dbReference>
<evidence type="ECO:0000256" key="11">
    <source>
        <dbReference type="SAM" id="SignalP"/>
    </source>
</evidence>
<evidence type="ECO:0000256" key="6">
    <source>
        <dbReference type="ARBA" id="ARBA00022729"/>
    </source>
</evidence>
<proteinExistence type="predicted"/>
<gene>
    <name evidence="13" type="ORF">C7H73_14480</name>
</gene>
<reference evidence="14" key="1">
    <citation type="submission" date="2018-03" db="EMBL/GenBank/DDBJ databases">
        <title>Genome sequencing of Melaminivora sp. strain SC2-7.</title>
        <authorList>
            <person name="Kim S.-J."/>
            <person name="Heo J."/>
            <person name="Ahn J.-H."/>
            <person name="Kwon S.-W."/>
        </authorList>
    </citation>
    <scope>NUCLEOTIDE SEQUENCE [LARGE SCALE GENOMIC DNA]</scope>
    <source>
        <strain evidence="14">SC2-7</strain>
    </source>
</reference>
<keyword evidence="7" id="KW-0406">Ion transport</keyword>
<dbReference type="Pfam" id="PF13609">
    <property type="entry name" value="Porin_4"/>
    <property type="match status" value="1"/>
</dbReference>
<accession>A0A2P1NP17</accession>
<dbReference type="OrthoDB" id="6975458at2"/>
<evidence type="ECO:0000256" key="8">
    <source>
        <dbReference type="ARBA" id="ARBA00023114"/>
    </source>
</evidence>
<feature type="signal peptide" evidence="11">
    <location>
        <begin position="1"/>
        <end position="23"/>
    </location>
</feature>
<evidence type="ECO:0000256" key="7">
    <source>
        <dbReference type="ARBA" id="ARBA00023065"/>
    </source>
</evidence>
<dbReference type="EMBL" id="CP027792">
    <property type="protein sequence ID" value="AVP58757.1"/>
    <property type="molecule type" value="Genomic_DNA"/>
</dbReference>
<evidence type="ECO:0000259" key="12">
    <source>
        <dbReference type="Pfam" id="PF13609"/>
    </source>
</evidence>
<comment type="subcellular location">
    <subcellularLocation>
        <location evidence="1">Cell outer membrane</location>
        <topology evidence="1">Multi-pass membrane protein</topology>
    </subcellularLocation>
</comment>
<organism evidence="13 14">
    <name type="scientific">Pulveribacter suum</name>
    <dbReference type="NCBI Taxonomy" id="2116657"/>
    <lineage>
        <taxon>Bacteria</taxon>
        <taxon>Pseudomonadati</taxon>
        <taxon>Pseudomonadota</taxon>
        <taxon>Betaproteobacteria</taxon>
        <taxon>Burkholderiales</taxon>
        <taxon>Comamonadaceae</taxon>
        <taxon>Pulveribacter</taxon>
    </lineage>
</organism>
<keyword evidence="6 11" id="KW-0732">Signal</keyword>
<feature type="domain" description="Porin" evidence="12">
    <location>
        <begin position="10"/>
        <end position="283"/>
    </location>
</feature>
<evidence type="ECO:0000256" key="1">
    <source>
        <dbReference type="ARBA" id="ARBA00004571"/>
    </source>
</evidence>
<feature type="chain" id="PRO_5015155396" evidence="11">
    <location>
        <begin position="24"/>
        <end position="415"/>
    </location>
</feature>
<dbReference type="GO" id="GO:0006811">
    <property type="term" value="P:monoatomic ion transport"/>
    <property type="evidence" value="ECO:0007669"/>
    <property type="project" value="UniProtKB-KW"/>
</dbReference>
<keyword evidence="14" id="KW-1185">Reference proteome</keyword>
<keyword evidence="10" id="KW-0998">Cell outer membrane</keyword>
<evidence type="ECO:0000256" key="2">
    <source>
        <dbReference type="ARBA" id="ARBA00011233"/>
    </source>
</evidence>
<dbReference type="PANTHER" id="PTHR34501:SF9">
    <property type="entry name" value="MAJOR OUTER MEMBRANE PROTEIN P.IA"/>
    <property type="match status" value="1"/>
</dbReference>
<dbReference type="InterPro" id="IPR033900">
    <property type="entry name" value="Gram_neg_porin_domain"/>
</dbReference>
<keyword evidence="8" id="KW-0626">Porin</keyword>
<dbReference type="SUPFAM" id="SSF56935">
    <property type="entry name" value="Porins"/>
    <property type="match status" value="1"/>
</dbReference>
<dbReference type="InterPro" id="IPR023614">
    <property type="entry name" value="Porin_dom_sf"/>
</dbReference>
<dbReference type="KEGG" id="melm:C7H73_14480"/>
<evidence type="ECO:0000313" key="14">
    <source>
        <dbReference type="Proteomes" id="UP000241829"/>
    </source>
</evidence>
<evidence type="ECO:0000256" key="5">
    <source>
        <dbReference type="ARBA" id="ARBA00022692"/>
    </source>
</evidence>
<dbReference type="AlphaFoldDB" id="A0A2P1NP17"/>
<comment type="subunit">
    <text evidence="2">Homotrimer.</text>
</comment>
<keyword evidence="4" id="KW-1134">Transmembrane beta strand</keyword>
<dbReference type="GO" id="GO:0009279">
    <property type="term" value="C:cell outer membrane"/>
    <property type="evidence" value="ECO:0007669"/>
    <property type="project" value="UniProtKB-SubCell"/>
</dbReference>
<evidence type="ECO:0000256" key="3">
    <source>
        <dbReference type="ARBA" id="ARBA00022448"/>
    </source>
</evidence>
<dbReference type="PANTHER" id="PTHR34501">
    <property type="entry name" value="PROTEIN YDDL-RELATED"/>
    <property type="match status" value="1"/>
</dbReference>
<name>A0A2P1NP17_9BURK</name>
<evidence type="ECO:0000256" key="4">
    <source>
        <dbReference type="ARBA" id="ARBA00022452"/>
    </source>
</evidence>
<keyword evidence="3" id="KW-0813">Transport</keyword>
<evidence type="ECO:0000256" key="9">
    <source>
        <dbReference type="ARBA" id="ARBA00023136"/>
    </source>
</evidence>
<dbReference type="GO" id="GO:0046930">
    <property type="term" value="C:pore complex"/>
    <property type="evidence" value="ECO:0007669"/>
    <property type="project" value="UniProtKB-KW"/>
</dbReference>
<sequence length="415" mass="43967">MASFVKKTLALAVLAASAPVLYAQTSASKVELWGIVDAAVRHTNNEGPGQDGKTQLLGGGMSQSRWGINVEEDLGGGSKALVVLENRLNADDGSVSTPFFQLAHVGLQGPYGRITAGRQWNVLFDVVTSTYASFPYSPYMEAYKPELGMAMGARTSNALKYTFATPDRSFVGSLQYSFDERNDSRAIDAITPTGTTPEALNAYANALRNAIGAQAANTLQGGALKTMGGYLRYGASGAAIGAGYLRTTLPGGTDVDAYTLGGSYRTGPWYFSTGYGLNKAKFTTTANPLSVQARRNALDSAILGQFWSGQTNGGFQPGDANKRQLFKIGVGYQATSQLNVGMHYFRGKQSGSTTGTSNGTANFYVAVADYAFSKRTDAYFGVDHTSISGGSAIELDPVSHARSRSGITLGLRHRF</sequence>
<dbReference type="GO" id="GO:0015288">
    <property type="term" value="F:porin activity"/>
    <property type="evidence" value="ECO:0007669"/>
    <property type="project" value="UniProtKB-KW"/>
</dbReference>
<keyword evidence="9" id="KW-0472">Membrane</keyword>
<dbReference type="InterPro" id="IPR050298">
    <property type="entry name" value="Gram-neg_bact_OMP"/>
</dbReference>
<dbReference type="Proteomes" id="UP000241829">
    <property type="component" value="Chromosome"/>
</dbReference>
<protein>
    <submittedName>
        <fullName evidence="13">Porin</fullName>
    </submittedName>
</protein>
<dbReference type="CDD" id="cd00342">
    <property type="entry name" value="gram_neg_porins"/>
    <property type="match status" value="1"/>
</dbReference>
<keyword evidence="5" id="KW-0812">Transmembrane</keyword>
<evidence type="ECO:0000313" key="13">
    <source>
        <dbReference type="EMBL" id="AVP58757.1"/>
    </source>
</evidence>
<evidence type="ECO:0000256" key="10">
    <source>
        <dbReference type="ARBA" id="ARBA00023237"/>
    </source>
</evidence>
<dbReference type="Gene3D" id="2.40.160.10">
    <property type="entry name" value="Porin"/>
    <property type="match status" value="1"/>
</dbReference>